<keyword evidence="2" id="KW-0472">Membrane</keyword>
<gene>
    <name evidence="3" type="ORF">SCFA_3230002</name>
</gene>
<protein>
    <submittedName>
        <fullName evidence="3">Uncharacterized protein</fullName>
    </submittedName>
</protein>
<feature type="compositionally biased region" description="Polar residues" evidence="1">
    <location>
        <begin position="37"/>
        <end position="85"/>
    </location>
</feature>
<proteinExistence type="predicted"/>
<keyword evidence="2" id="KW-0812">Transmembrane</keyword>
<accession>A0A485M1M2</accession>
<organism evidence="3">
    <name type="scientific">anaerobic digester metagenome</name>
    <dbReference type="NCBI Taxonomy" id="1263854"/>
    <lineage>
        <taxon>unclassified sequences</taxon>
        <taxon>metagenomes</taxon>
        <taxon>ecological metagenomes</taxon>
    </lineage>
</organism>
<evidence type="ECO:0000256" key="2">
    <source>
        <dbReference type="SAM" id="Phobius"/>
    </source>
</evidence>
<feature type="region of interest" description="Disordered" evidence="1">
    <location>
        <begin position="37"/>
        <end position="105"/>
    </location>
</feature>
<evidence type="ECO:0000313" key="3">
    <source>
        <dbReference type="EMBL" id="VFU15919.1"/>
    </source>
</evidence>
<dbReference type="EMBL" id="CAADRN010000250">
    <property type="protein sequence ID" value="VFU15919.1"/>
    <property type="molecule type" value="Genomic_DNA"/>
</dbReference>
<feature type="transmembrane region" description="Helical" evidence="2">
    <location>
        <begin position="7"/>
        <end position="26"/>
    </location>
</feature>
<name>A0A485M1M2_9ZZZZ</name>
<sequence length="183" mass="19432">MKKPLNHSILIVIGAVIMVMVVYVYIVGQFTGGPLDSSSAGRTGRTLQQLQSPGAEQPSNEQPSGAGQSRTAPENQADAENQTGAQVPAAAQTGISPQAPAQTVKPAEGVELKTWTGIYTGRLDNNFIEIKVGDEARTFLAPAELIGGTLNKDDPVIFDFYKNDSGQLVLVSFKKMNTTESNP</sequence>
<reference evidence="3" key="1">
    <citation type="submission" date="2019-03" db="EMBL/GenBank/DDBJ databases">
        <authorList>
            <person name="Hao L."/>
        </authorList>
    </citation>
    <scope>NUCLEOTIDE SEQUENCE</scope>
</reference>
<evidence type="ECO:0000256" key="1">
    <source>
        <dbReference type="SAM" id="MobiDB-lite"/>
    </source>
</evidence>
<keyword evidence="2" id="KW-1133">Transmembrane helix</keyword>
<dbReference type="AlphaFoldDB" id="A0A485M1M2"/>